<dbReference type="InterPro" id="IPR019861">
    <property type="entry name" value="PorP/SprF_Bacteroidetes"/>
</dbReference>
<keyword evidence="3" id="KW-1185">Reference proteome</keyword>
<organism evidence="2 3">
    <name type="scientific">Chitinophaga skermanii</name>
    <dbReference type="NCBI Taxonomy" id="331697"/>
    <lineage>
        <taxon>Bacteria</taxon>
        <taxon>Pseudomonadati</taxon>
        <taxon>Bacteroidota</taxon>
        <taxon>Chitinophagia</taxon>
        <taxon>Chitinophagales</taxon>
        <taxon>Chitinophagaceae</taxon>
        <taxon>Chitinophaga</taxon>
    </lineage>
</organism>
<dbReference type="NCBIfam" id="TIGR03519">
    <property type="entry name" value="T9SS_PorP_fam"/>
    <property type="match status" value="1"/>
</dbReference>
<proteinExistence type="predicted"/>
<dbReference type="EMBL" id="QLLL01000015">
    <property type="protein sequence ID" value="RAI97530.1"/>
    <property type="molecule type" value="Genomic_DNA"/>
</dbReference>
<comment type="caution">
    <text evidence="2">The sequence shown here is derived from an EMBL/GenBank/DDBJ whole genome shotgun (WGS) entry which is preliminary data.</text>
</comment>
<dbReference type="OrthoDB" id="891773at2"/>
<dbReference type="Proteomes" id="UP000249547">
    <property type="component" value="Unassembled WGS sequence"/>
</dbReference>
<protein>
    <submittedName>
        <fullName evidence="2">Type IX secretion system PorP/SprF family membrane protein</fullName>
    </submittedName>
</protein>
<dbReference type="Pfam" id="PF11751">
    <property type="entry name" value="PorP_SprF"/>
    <property type="match status" value="1"/>
</dbReference>
<accession>A0A327PZ56</accession>
<sequence length="307" mass="33732">MNKVIKNIMIIPGIALASLALSFGTLQAQDVSRSAAPLQPMGTQFFGNQYIGNPAFAGIDTGVHISLARRAQWNSIPGAPVSLNGAADAMFLERVGGGIQVYNDKAGLINRTKVSLTYAYHLPLNDVSRLHFGISAGINNERLDRSQLNGDPNDPNLNAFNRRENYFEGDFGMAYTSHNLTIQGSLPNIMNVFRPSDDRTIDGAFFYAAAGYKIRINEALNYIEPKVGVRGVHGYDNIYDFGANAVFYNNYFNVFGLYHSTKNYTVGVGASYKNIFGVQAMYTSQTSGLKTYTDGAFELALIMHLFR</sequence>
<dbReference type="RefSeq" id="WP_111600414.1">
    <property type="nucleotide sequence ID" value="NZ_QLLL01000015.1"/>
</dbReference>
<dbReference type="AlphaFoldDB" id="A0A327PZ56"/>
<name>A0A327PZ56_9BACT</name>
<evidence type="ECO:0000256" key="1">
    <source>
        <dbReference type="SAM" id="SignalP"/>
    </source>
</evidence>
<feature type="signal peptide" evidence="1">
    <location>
        <begin position="1"/>
        <end position="28"/>
    </location>
</feature>
<keyword evidence="1" id="KW-0732">Signal</keyword>
<feature type="chain" id="PRO_5016387235" evidence="1">
    <location>
        <begin position="29"/>
        <end position="307"/>
    </location>
</feature>
<gene>
    <name evidence="2" type="ORF">LX64_05034</name>
</gene>
<evidence type="ECO:0000313" key="3">
    <source>
        <dbReference type="Proteomes" id="UP000249547"/>
    </source>
</evidence>
<evidence type="ECO:0000313" key="2">
    <source>
        <dbReference type="EMBL" id="RAI97530.1"/>
    </source>
</evidence>
<reference evidence="2 3" key="1">
    <citation type="submission" date="2018-06" db="EMBL/GenBank/DDBJ databases">
        <title>Genomic Encyclopedia of Archaeal and Bacterial Type Strains, Phase II (KMG-II): from individual species to whole genera.</title>
        <authorList>
            <person name="Goeker M."/>
        </authorList>
    </citation>
    <scope>NUCLEOTIDE SEQUENCE [LARGE SCALE GENOMIC DNA]</scope>
    <source>
        <strain evidence="2 3">DSM 23857</strain>
    </source>
</reference>